<evidence type="ECO:0000313" key="7">
    <source>
        <dbReference type="EMBL" id="GGD26515.1"/>
    </source>
</evidence>
<evidence type="ECO:0000256" key="3">
    <source>
        <dbReference type="ARBA" id="ARBA00023027"/>
    </source>
</evidence>
<dbReference type="SUPFAM" id="SSF51735">
    <property type="entry name" value="NAD(P)-binding Rossmann-fold domains"/>
    <property type="match status" value="1"/>
</dbReference>
<reference evidence="7" key="2">
    <citation type="submission" date="2020-09" db="EMBL/GenBank/DDBJ databases">
        <authorList>
            <person name="Sun Q."/>
            <person name="Zhou Y."/>
        </authorList>
    </citation>
    <scope>NUCLEOTIDE SEQUENCE</scope>
    <source>
        <strain evidence="7">CGMCC 1.15493</strain>
    </source>
</reference>
<dbReference type="GO" id="GO:0051287">
    <property type="term" value="F:NAD binding"/>
    <property type="evidence" value="ECO:0007669"/>
    <property type="project" value="InterPro"/>
</dbReference>
<feature type="domain" description="D-isomer specific 2-hydroxyacid dehydrogenase catalytic" evidence="5">
    <location>
        <begin position="14"/>
        <end position="312"/>
    </location>
</feature>
<dbReference type="InterPro" id="IPR006140">
    <property type="entry name" value="D-isomer_DH_NAD-bd"/>
</dbReference>
<dbReference type="GO" id="GO:0030267">
    <property type="term" value="F:glyoxylate reductase (NADPH) activity"/>
    <property type="evidence" value="ECO:0007669"/>
    <property type="project" value="TreeGrafter"/>
</dbReference>
<dbReference type="PANTHER" id="PTHR10996">
    <property type="entry name" value="2-HYDROXYACID DEHYDROGENASE-RELATED"/>
    <property type="match status" value="1"/>
</dbReference>
<dbReference type="Gene3D" id="3.40.50.720">
    <property type="entry name" value="NAD(P)-binding Rossmann-like Domain"/>
    <property type="match status" value="2"/>
</dbReference>
<name>A0A917DCH9_9HYPH</name>
<dbReference type="PANTHER" id="PTHR10996:SF178">
    <property type="entry name" value="2-HYDROXYACID DEHYDROGENASE YGL185C-RELATED"/>
    <property type="match status" value="1"/>
</dbReference>
<dbReference type="Pfam" id="PF00389">
    <property type="entry name" value="2-Hacid_dh"/>
    <property type="match status" value="1"/>
</dbReference>
<evidence type="ECO:0000256" key="1">
    <source>
        <dbReference type="ARBA" id="ARBA00022857"/>
    </source>
</evidence>
<evidence type="ECO:0000259" key="6">
    <source>
        <dbReference type="Pfam" id="PF02826"/>
    </source>
</evidence>
<accession>A0A917DCH9</accession>
<dbReference type="GO" id="GO:0016618">
    <property type="term" value="F:hydroxypyruvate reductase [NAD(P)H] activity"/>
    <property type="evidence" value="ECO:0007669"/>
    <property type="project" value="TreeGrafter"/>
</dbReference>
<dbReference type="RefSeq" id="WP_188852512.1">
    <property type="nucleotide sequence ID" value="NZ_BMJJ01000008.1"/>
</dbReference>
<dbReference type="GO" id="GO:0005829">
    <property type="term" value="C:cytosol"/>
    <property type="evidence" value="ECO:0007669"/>
    <property type="project" value="TreeGrafter"/>
</dbReference>
<protein>
    <submittedName>
        <fullName evidence="7">Dihydrofolate reductase</fullName>
    </submittedName>
</protein>
<reference evidence="7" key="1">
    <citation type="journal article" date="2014" name="Int. J. Syst. Evol. Microbiol.">
        <title>Complete genome sequence of Corynebacterium casei LMG S-19264T (=DSM 44701T), isolated from a smear-ripened cheese.</title>
        <authorList>
            <consortium name="US DOE Joint Genome Institute (JGI-PGF)"/>
            <person name="Walter F."/>
            <person name="Albersmeier A."/>
            <person name="Kalinowski J."/>
            <person name="Ruckert C."/>
        </authorList>
    </citation>
    <scope>NUCLEOTIDE SEQUENCE</scope>
    <source>
        <strain evidence="7">CGMCC 1.15493</strain>
    </source>
</reference>
<dbReference type="SUPFAM" id="SSF52283">
    <property type="entry name" value="Formate/glycerate dehydrogenase catalytic domain-like"/>
    <property type="match status" value="1"/>
</dbReference>
<dbReference type="CDD" id="cd12156">
    <property type="entry name" value="HPPR"/>
    <property type="match status" value="1"/>
</dbReference>
<sequence length="324" mass="34484">MTDPKTVPVFIPGRMNPDTLKTLQERFDVRQGPPIDQMSESERAEIRAVALMGVFTAEMMKQLPNLEIIAHFGVGYDGVDAGYAAANGIMVTNTPDVLTDEVADTTIGLLLNTVRELSRAEVYLRAGQWEKNGNYPLTPTTLRGRSVGIMGLGRIGLAIARRLEGFGVSIAYHNRSARDDVAYAYHPTLAALAAAVDTLIIAAPGGGGTDKAVDAAVLQALGPDGVLINIGRGTVVDEEALIKALQDGTIRAAGLDVFAREPHVPQALIDLDNAVLLPHVASASVHTRKQMGDLVIRNLEAWFGGRPAETPVPEAVKAGIKQRG</sequence>
<dbReference type="InterPro" id="IPR006139">
    <property type="entry name" value="D-isomer_2_OHA_DH_cat_dom"/>
</dbReference>
<dbReference type="AlphaFoldDB" id="A0A917DCH9"/>
<dbReference type="EMBL" id="BMJJ01000008">
    <property type="protein sequence ID" value="GGD26515.1"/>
    <property type="molecule type" value="Genomic_DNA"/>
</dbReference>
<comment type="similarity">
    <text evidence="4">Belongs to the D-isomer specific 2-hydroxyacid dehydrogenase family.</text>
</comment>
<comment type="caution">
    <text evidence="7">The sequence shown here is derived from an EMBL/GenBank/DDBJ whole genome shotgun (WGS) entry which is preliminary data.</text>
</comment>
<feature type="domain" description="D-isomer specific 2-hydroxyacid dehydrogenase NAD-binding" evidence="6">
    <location>
        <begin position="107"/>
        <end position="281"/>
    </location>
</feature>
<keyword evidence="8" id="KW-1185">Reference proteome</keyword>
<dbReference type="InterPro" id="IPR050223">
    <property type="entry name" value="D-isomer_2-hydroxyacid_DH"/>
</dbReference>
<dbReference type="FunFam" id="3.40.50.720:FF:000213">
    <property type="entry name" value="Putative 2-hydroxyacid dehydrogenase"/>
    <property type="match status" value="1"/>
</dbReference>
<keyword evidence="3" id="KW-0520">NAD</keyword>
<dbReference type="Proteomes" id="UP000613160">
    <property type="component" value="Unassembled WGS sequence"/>
</dbReference>
<evidence type="ECO:0000259" key="5">
    <source>
        <dbReference type="Pfam" id="PF00389"/>
    </source>
</evidence>
<organism evidence="7 8">
    <name type="scientific">Aureimonas glaciei</name>
    <dbReference type="NCBI Taxonomy" id="1776957"/>
    <lineage>
        <taxon>Bacteria</taxon>
        <taxon>Pseudomonadati</taxon>
        <taxon>Pseudomonadota</taxon>
        <taxon>Alphaproteobacteria</taxon>
        <taxon>Hyphomicrobiales</taxon>
        <taxon>Aurantimonadaceae</taxon>
        <taxon>Aureimonas</taxon>
    </lineage>
</organism>
<dbReference type="Pfam" id="PF02826">
    <property type="entry name" value="2-Hacid_dh_C"/>
    <property type="match status" value="1"/>
</dbReference>
<proteinExistence type="inferred from homology"/>
<dbReference type="InterPro" id="IPR036291">
    <property type="entry name" value="NAD(P)-bd_dom_sf"/>
</dbReference>
<gene>
    <name evidence="7" type="ORF">GCM10011335_32000</name>
</gene>
<evidence type="ECO:0000256" key="2">
    <source>
        <dbReference type="ARBA" id="ARBA00023002"/>
    </source>
</evidence>
<keyword evidence="2 4" id="KW-0560">Oxidoreductase</keyword>
<evidence type="ECO:0000313" key="8">
    <source>
        <dbReference type="Proteomes" id="UP000613160"/>
    </source>
</evidence>
<evidence type="ECO:0000256" key="4">
    <source>
        <dbReference type="RuleBase" id="RU003719"/>
    </source>
</evidence>
<keyword evidence="1" id="KW-0521">NADP</keyword>